<feature type="chain" id="PRO_5040962135" evidence="1">
    <location>
        <begin position="20"/>
        <end position="138"/>
    </location>
</feature>
<sequence length="138" mass="13688">MHAFKVLGSVALFALSVVAQEAATPASAMPVVTMMWGDSKPTDAALAASAESAMSSQMATAQAEMSMSGSMSGSMSSMSMSTATTMPMSEMSGMSSMSGMSMETASATGMVMGSAPREGVWGSGVALAMMGVGAALVV</sequence>
<evidence type="ECO:0000313" key="3">
    <source>
        <dbReference type="Proteomes" id="UP001140513"/>
    </source>
</evidence>
<gene>
    <name evidence="2" type="ORF">N0V89_005336</name>
</gene>
<keyword evidence="1" id="KW-0732">Signal</keyword>
<reference evidence="2" key="1">
    <citation type="submission" date="2022-10" db="EMBL/GenBank/DDBJ databases">
        <title>Tapping the CABI collections for fungal endophytes: first genome assemblies for Collariella, Neodidymelliopsis, Ascochyta clinopodiicola, Didymella pomorum, Didymosphaeria variabile, Neocosmospora piperis and Neocucurbitaria cava.</title>
        <authorList>
            <person name="Hill R."/>
        </authorList>
    </citation>
    <scope>NUCLEOTIDE SEQUENCE</scope>
    <source>
        <strain evidence="2">IMI 356815</strain>
    </source>
</reference>
<dbReference type="OrthoDB" id="10528180at2759"/>
<organism evidence="2 3">
    <name type="scientific">Didymosphaeria variabile</name>
    <dbReference type="NCBI Taxonomy" id="1932322"/>
    <lineage>
        <taxon>Eukaryota</taxon>
        <taxon>Fungi</taxon>
        <taxon>Dikarya</taxon>
        <taxon>Ascomycota</taxon>
        <taxon>Pezizomycotina</taxon>
        <taxon>Dothideomycetes</taxon>
        <taxon>Pleosporomycetidae</taxon>
        <taxon>Pleosporales</taxon>
        <taxon>Massarineae</taxon>
        <taxon>Didymosphaeriaceae</taxon>
        <taxon>Didymosphaeria</taxon>
    </lineage>
</organism>
<accession>A0A9W8XL57</accession>
<name>A0A9W8XL57_9PLEO</name>
<dbReference type="RefSeq" id="XP_056071380.1">
    <property type="nucleotide sequence ID" value="XM_056214113.1"/>
</dbReference>
<dbReference type="GeneID" id="80908866"/>
<proteinExistence type="predicted"/>
<evidence type="ECO:0000256" key="1">
    <source>
        <dbReference type="SAM" id="SignalP"/>
    </source>
</evidence>
<keyword evidence="3" id="KW-1185">Reference proteome</keyword>
<evidence type="ECO:0000313" key="2">
    <source>
        <dbReference type="EMBL" id="KAJ4353606.1"/>
    </source>
</evidence>
<protein>
    <submittedName>
        <fullName evidence="2">Uncharacterized protein</fullName>
    </submittedName>
</protein>
<comment type="caution">
    <text evidence="2">The sequence shown here is derived from an EMBL/GenBank/DDBJ whole genome shotgun (WGS) entry which is preliminary data.</text>
</comment>
<dbReference type="AlphaFoldDB" id="A0A9W8XL57"/>
<dbReference type="Proteomes" id="UP001140513">
    <property type="component" value="Unassembled WGS sequence"/>
</dbReference>
<dbReference type="EMBL" id="JAPEUX010000004">
    <property type="protein sequence ID" value="KAJ4353606.1"/>
    <property type="molecule type" value="Genomic_DNA"/>
</dbReference>
<feature type="signal peptide" evidence="1">
    <location>
        <begin position="1"/>
        <end position="19"/>
    </location>
</feature>